<dbReference type="EMBL" id="RYZI01000009">
    <property type="protein sequence ID" value="RWA14393.1"/>
    <property type="molecule type" value="Genomic_DNA"/>
</dbReference>
<keyword evidence="3" id="KW-1185">Reference proteome</keyword>
<organism evidence="2 3">
    <name type="scientific">Xylaria grammica</name>
    <dbReference type="NCBI Taxonomy" id="363999"/>
    <lineage>
        <taxon>Eukaryota</taxon>
        <taxon>Fungi</taxon>
        <taxon>Dikarya</taxon>
        <taxon>Ascomycota</taxon>
        <taxon>Pezizomycotina</taxon>
        <taxon>Sordariomycetes</taxon>
        <taxon>Xylariomycetidae</taxon>
        <taxon>Xylariales</taxon>
        <taxon>Xylariaceae</taxon>
        <taxon>Xylaria</taxon>
    </lineage>
</organism>
<keyword evidence="1" id="KW-0732">Signal</keyword>
<dbReference type="AlphaFoldDB" id="A0A439DJ47"/>
<proteinExistence type="predicted"/>
<protein>
    <recommendedName>
        <fullName evidence="4">Extracellular membrane protein CFEM domain-containing protein</fullName>
    </recommendedName>
</protein>
<name>A0A439DJ47_9PEZI</name>
<gene>
    <name evidence="2" type="ORF">EKO27_g749</name>
</gene>
<evidence type="ECO:0008006" key="4">
    <source>
        <dbReference type="Google" id="ProtNLM"/>
    </source>
</evidence>
<evidence type="ECO:0000256" key="1">
    <source>
        <dbReference type="SAM" id="SignalP"/>
    </source>
</evidence>
<reference evidence="2 3" key="1">
    <citation type="submission" date="2018-12" db="EMBL/GenBank/DDBJ databases">
        <title>Draft genome sequence of Xylaria grammica IHI A82.</title>
        <authorList>
            <person name="Buettner E."/>
            <person name="Kellner H."/>
        </authorList>
    </citation>
    <scope>NUCLEOTIDE SEQUENCE [LARGE SCALE GENOMIC DNA]</scope>
    <source>
        <strain evidence="2 3">IHI A82</strain>
    </source>
</reference>
<feature type="chain" id="PRO_5019107796" description="Extracellular membrane protein CFEM domain-containing protein" evidence="1">
    <location>
        <begin position="23"/>
        <end position="107"/>
    </location>
</feature>
<evidence type="ECO:0000313" key="3">
    <source>
        <dbReference type="Proteomes" id="UP000286045"/>
    </source>
</evidence>
<accession>A0A439DJ47</accession>
<feature type="signal peptide" evidence="1">
    <location>
        <begin position="1"/>
        <end position="22"/>
    </location>
</feature>
<dbReference type="Proteomes" id="UP000286045">
    <property type="component" value="Unassembled WGS sequence"/>
</dbReference>
<evidence type="ECO:0000313" key="2">
    <source>
        <dbReference type="EMBL" id="RWA14393.1"/>
    </source>
</evidence>
<comment type="caution">
    <text evidence="2">The sequence shown here is derived from an EMBL/GenBank/DDBJ whole genome shotgun (WGS) entry which is preliminary data.</text>
</comment>
<sequence>MRASACLQTAMAVAVSASPAIALVMGGDGGSVKGVMLRGLDCSKAAIDACVTSTGQESSACFGHLCADRPIETVAKRQVDNCTEENLLQCAILDWNEAQACFQQLCL</sequence>